<dbReference type="SUPFAM" id="SSF101152">
    <property type="entry name" value="Mob1/phocein"/>
    <property type="match status" value="1"/>
</dbReference>
<dbReference type="Proteomes" id="UP000887566">
    <property type="component" value="Unplaced"/>
</dbReference>
<dbReference type="WBParaSite" id="PSAMB.scaffold14481size1877.g36069.t1">
    <property type="protein sequence ID" value="PSAMB.scaffold14481size1877.g36069.t1"/>
    <property type="gene ID" value="PSAMB.scaffold14481size1877.g36069"/>
</dbReference>
<dbReference type="Pfam" id="PF03637">
    <property type="entry name" value="Mob1_phocein"/>
    <property type="match status" value="1"/>
</dbReference>
<dbReference type="InterPro" id="IPR036703">
    <property type="entry name" value="MOB_kinase_act_sf"/>
</dbReference>
<protein>
    <submittedName>
        <fullName evidence="2">Uncharacterized protein</fullName>
    </submittedName>
</protein>
<evidence type="ECO:0000313" key="2">
    <source>
        <dbReference type="WBParaSite" id="PSAMB.scaffold14481size1877.g36069.t1"/>
    </source>
</evidence>
<reference evidence="2" key="1">
    <citation type="submission" date="2022-11" db="UniProtKB">
        <authorList>
            <consortium name="WormBaseParasite"/>
        </authorList>
    </citation>
    <scope>IDENTIFICATION</scope>
</reference>
<dbReference type="AlphaFoldDB" id="A0A914V1L1"/>
<sequence>MEGVSRLSVVDYGAAGGGGRKGLFLRVVIGAQLQWVDEKGKKMKYSAPQYVNCVLTFCEKGSCSEELFPTKY</sequence>
<evidence type="ECO:0000313" key="1">
    <source>
        <dbReference type="Proteomes" id="UP000887566"/>
    </source>
</evidence>
<keyword evidence="1" id="KW-1185">Reference proteome</keyword>
<dbReference type="InterPro" id="IPR005301">
    <property type="entry name" value="MOB_kinase_act_fam"/>
</dbReference>
<accession>A0A914V1L1</accession>
<proteinExistence type="predicted"/>
<dbReference type="Gene3D" id="1.20.140.30">
    <property type="entry name" value="MOB kinase activator"/>
    <property type="match status" value="1"/>
</dbReference>
<organism evidence="1 2">
    <name type="scientific">Plectus sambesii</name>
    <dbReference type="NCBI Taxonomy" id="2011161"/>
    <lineage>
        <taxon>Eukaryota</taxon>
        <taxon>Metazoa</taxon>
        <taxon>Ecdysozoa</taxon>
        <taxon>Nematoda</taxon>
        <taxon>Chromadorea</taxon>
        <taxon>Plectida</taxon>
        <taxon>Plectina</taxon>
        <taxon>Plectoidea</taxon>
        <taxon>Plectidae</taxon>
        <taxon>Plectus</taxon>
    </lineage>
</organism>
<name>A0A914V1L1_9BILA</name>